<evidence type="ECO:0000313" key="2">
    <source>
        <dbReference type="EMBL" id="KKL08452.1"/>
    </source>
</evidence>
<dbReference type="InterPro" id="IPR012902">
    <property type="entry name" value="N_methyl_site"/>
</dbReference>
<dbReference type="AlphaFoldDB" id="A0A0F9B3U4"/>
<name>A0A0F9B3U4_9ZZZZ</name>
<dbReference type="InterPro" id="IPR045584">
    <property type="entry name" value="Pilin-like"/>
</dbReference>
<dbReference type="Pfam" id="PF07963">
    <property type="entry name" value="N_methyl"/>
    <property type="match status" value="1"/>
</dbReference>
<keyword evidence="1" id="KW-0472">Membrane</keyword>
<sequence length="190" mass="20622">MKRNSGFVLVGMPVGSKRESSAFTLIELLVVVAIVTLLVTIIMPTLGRALVLARRAICGTNLASAVKGMALYGTENNAKFPNRGYRDTTRFDVIGADLKNDPDSANSNSRNLFLAVRLGFINPDLLNCPATEDEPVDLTNSDGDIYYDFNCGTGSSYKSKLSYSYHLQFLSHEGGPRGYPLLQKSSADMA</sequence>
<dbReference type="Gene3D" id="3.30.700.10">
    <property type="entry name" value="Glycoprotein, Type 4 Pilin"/>
    <property type="match status" value="1"/>
</dbReference>
<accession>A0A0F9B3U4</accession>
<gene>
    <name evidence="2" type="ORF">LCGC14_2575730</name>
</gene>
<dbReference type="NCBIfam" id="TIGR02532">
    <property type="entry name" value="IV_pilin_GFxxxE"/>
    <property type="match status" value="1"/>
</dbReference>
<protein>
    <recommendedName>
        <fullName evidence="3">Type II secretion system protein GspG C-terminal domain-containing protein</fullName>
    </recommendedName>
</protein>
<feature type="transmembrane region" description="Helical" evidence="1">
    <location>
        <begin position="20"/>
        <end position="46"/>
    </location>
</feature>
<dbReference type="EMBL" id="LAZR01042873">
    <property type="protein sequence ID" value="KKL08452.1"/>
    <property type="molecule type" value="Genomic_DNA"/>
</dbReference>
<evidence type="ECO:0000256" key="1">
    <source>
        <dbReference type="SAM" id="Phobius"/>
    </source>
</evidence>
<evidence type="ECO:0008006" key="3">
    <source>
        <dbReference type="Google" id="ProtNLM"/>
    </source>
</evidence>
<comment type="caution">
    <text evidence="2">The sequence shown here is derived from an EMBL/GenBank/DDBJ whole genome shotgun (WGS) entry which is preliminary data.</text>
</comment>
<keyword evidence="1" id="KW-0812">Transmembrane</keyword>
<reference evidence="2" key="1">
    <citation type="journal article" date="2015" name="Nature">
        <title>Complex archaea that bridge the gap between prokaryotes and eukaryotes.</title>
        <authorList>
            <person name="Spang A."/>
            <person name="Saw J.H."/>
            <person name="Jorgensen S.L."/>
            <person name="Zaremba-Niedzwiedzka K."/>
            <person name="Martijn J."/>
            <person name="Lind A.E."/>
            <person name="van Eijk R."/>
            <person name="Schleper C."/>
            <person name="Guy L."/>
            <person name="Ettema T.J."/>
        </authorList>
    </citation>
    <scope>NUCLEOTIDE SEQUENCE</scope>
</reference>
<proteinExistence type="predicted"/>
<feature type="non-terminal residue" evidence="2">
    <location>
        <position position="190"/>
    </location>
</feature>
<dbReference type="SUPFAM" id="SSF54523">
    <property type="entry name" value="Pili subunits"/>
    <property type="match status" value="1"/>
</dbReference>
<keyword evidence="1" id="KW-1133">Transmembrane helix</keyword>
<organism evidence="2">
    <name type="scientific">marine sediment metagenome</name>
    <dbReference type="NCBI Taxonomy" id="412755"/>
    <lineage>
        <taxon>unclassified sequences</taxon>
        <taxon>metagenomes</taxon>
        <taxon>ecological metagenomes</taxon>
    </lineage>
</organism>